<dbReference type="InterPro" id="IPR041561">
    <property type="entry name" value="PglD_N"/>
</dbReference>
<dbReference type="InterPro" id="IPR050179">
    <property type="entry name" value="Trans_hexapeptide_repeat"/>
</dbReference>
<feature type="site" description="Increases basicity of active site His" evidence="3">
    <location>
        <position position="143"/>
    </location>
</feature>
<evidence type="ECO:0000256" key="1">
    <source>
        <dbReference type="ARBA" id="ARBA00022679"/>
    </source>
</evidence>
<keyword evidence="2" id="KW-0677">Repeat</keyword>
<sequence>MRDLVIVGAGGFARETAAAVSAVNDARPTWRLRGFLDDDPALHGTVRAGAPILGGTDRLADLPEAAVVVCVGSPRDYRARQRIVRRLGLPAGRYATIVHPSAEVGAGSVLGPGTVLLAGVVLTADVTVGAHVAVMPHAVLTHDDRVHDHVTIASGVRLGGGAVLRLGAYVGAGALLREGVTVGEWSLVGMGSVLLRDVPPGEVWAGNPARRLRPVQAPAEPDAEGVPTPAASIEELAVPRVVGS</sequence>
<keyword evidence="1 6" id="KW-0808">Transferase</keyword>
<reference evidence="6 7" key="1">
    <citation type="submission" date="2016-06" db="EMBL/GenBank/DDBJ databases">
        <authorList>
            <person name="Kjaerup R.B."/>
            <person name="Dalgaard T.S."/>
            <person name="Juul-Madsen H.R."/>
        </authorList>
    </citation>
    <scope>NUCLEOTIDE SEQUENCE [LARGE SCALE GENOMIC DNA]</scope>
    <source>
        <strain evidence="6 7">DSM 43904</strain>
    </source>
</reference>
<evidence type="ECO:0000256" key="4">
    <source>
        <dbReference type="PIRSR" id="PIRSR620019-2"/>
    </source>
</evidence>
<dbReference type="NCBIfam" id="TIGR03570">
    <property type="entry name" value="NeuD_NnaD"/>
    <property type="match status" value="1"/>
</dbReference>
<dbReference type="Proteomes" id="UP000198217">
    <property type="component" value="Chromosome I"/>
</dbReference>
<evidence type="ECO:0000313" key="6">
    <source>
        <dbReference type="EMBL" id="SCG59144.1"/>
    </source>
</evidence>
<accession>A0A1C5ILG2</accession>
<dbReference type="CDD" id="cd03360">
    <property type="entry name" value="LbH_AT_putative"/>
    <property type="match status" value="1"/>
</dbReference>
<dbReference type="PROSITE" id="PS00101">
    <property type="entry name" value="HEXAPEP_TRANSFERASES"/>
    <property type="match status" value="1"/>
</dbReference>
<dbReference type="Gene3D" id="2.160.10.10">
    <property type="entry name" value="Hexapeptide repeat proteins"/>
    <property type="match status" value="1"/>
</dbReference>
<feature type="binding site" evidence="4">
    <location>
        <position position="72"/>
    </location>
    <ligand>
        <name>substrate</name>
    </ligand>
</feature>
<dbReference type="PANTHER" id="PTHR43300">
    <property type="entry name" value="ACETYLTRANSFERASE"/>
    <property type="match status" value="1"/>
</dbReference>
<proteinExistence type="predicted"/>
<organism evidence="6 7">
    <name type="scientific">Micromonospora echinaurantiaca</name>
    <dbReference type="NCBI Taxonomy" id="47857"/>
    <lineage>
        <taxon>Bacteria</taxon>
        <taxon>Bacillati</taxon>
        <taxon>Actinomycetota</taxon>
        <taxon>Actinomycetes</taxon>
        <taxon>Micromonosporales</taxon>
        <taxon>Micromonosporaceae</taxon>
        <taxon>Micromonospora</taxon>
    </lineage>
</organism>
<evidence type="ECO:0000256" key="2">
    <source>
        <dbReference type="ARBA" id="ARBA00022737"/>
    </source>
</evidence>
<dbReference type="EMBL" id="LT607750">
    <property type="protein sequence ID" value="SCG59144.1"/>
    <property type="molecule type" value="Genomic_DNA"/>
</dbReference>
<dbReference type="AlphaFoldDB" id="A0A1C5ILG2"/>
<gene>
    <name evidence="6" type="ORF">GA0070609_3516</name>
</gene>
<dbReference type="Gene3D" id="3.40.50.20">
    <property type="match status" value="1"/>
</dbReference>
<keyword evidence="6" id="KW-0012">Acyltransferase</keyword>
<name>A0A1C5ILG2_9ACTN</name>
<dbReference type="InterPro" id="IPR018357">
    <property type="entry name" value="Hexapep_transf_CS"/>
</dbReference>
<dbReference type="GO" id="GO:0016746">
    <property type="term" value="F:acyltransferase activity"/>
    <property type="evidence" value="ECO:0007669"/>
    <property type="project" value="UniProtKB-KW"/>
</dbReference>
<dbReference type="Pfam" id="PF17836">
    <property type="entry name" value="PglD_N"/>
    <property type="match status" value="1"/>
</dbReference>
<dbReference type="RefSeq" id="WP_088994724.1">
    <property type="nucleotide sequence ID" value="NZ_LT607750.1"/>
</dbReference>
<dbReference type="InterPro" id="IPR020019">
    <property type="entry name" value="AcTrfase_PglD-like"/>
</dbReference>
<feature type="active site" description="Proton acceptor" evidence="3">
    <location>
        <position position="142"/>
    </location>
</feature>
<dbReference type="PANTHER" id="PTHR43300:SF7">
    <property type="entry name" value="UDP-N-ACETYLBACILLOSAMINE N-ACETYLTRANSFERASE"/>
    <property type="match status" value="1"/>
</dbReference>
<evidence type="ECO:0000259" key="5">
    <source>
        <dbReference type="Pfam" id="PF17836"/>
    </source>
</evidence>
<evidence type="ECO:0000256" key="3">
    <source>
        <dbReference type="PIRSR" id="PIRSR620019-1"/>
    </source>
</evidence>
<evidence type="ECO:0000313" key="7">
    <source>
        <dbReference type="Proteomes" id="UP000198217"/>
    </source>
</evidence>
<protein>
    <submittedName>
        <fullName evidence="6">Sugar O-acyltransferase, sialic acid O-acetyltransferase NeuD family</fullName>
    </submittedName>
</protein>
<keyword evidence="7" id="KW-1185">Reference proteome</keyword>
<dbReference type="InterPro" id="IPR011004">
    <property type="entry name" value="Trimer_LpxA-like_sf"/>
</dbReference>
<dbReference type="SUPFAM" id="SSF51161">
    <property type="entry name" value="Trimeric LpxA-like enzymes"/>
    <property type="match status" value="1"/>
</dbReference>
<feature type="domain" description="PglD N-terminal" evidence="5">
    <location>
        <begin position="3"/>
        <end position="87"/>
    </location>
</feature>